<keyword evidence="3" id="KW-1185">Reference proteome</keyword>
<proteinExistence type="predicted"/>
<protein>
    <submittedName>
        <fullName evidence="2">Uncharacterized protein</fullName>
    </submittedName>
</protein>
<feature type="region of interest" description="Disordered" evidence="1">
    <location>
        <begin position="155"/>
        <end position="177"/>
    </location>
</feature>
<feature type="compositionally biased region" description="Basic and acidic residues" evidence="1">
    <location>
        <begin position="602"/>
        <end position="611"/>
    </location>
</feature>
<dbReference type="EMBL" id="JANVFT010000063">
    <property type="protein sequence ID" value="KAJ4479447.1"/>
    <property type="molecule type" value="Genomic_DNA"/>
</dbReference>
<feature type="compositionally biased region" description="Basic and acidic residues" evidence="1">
    <location>
        <begin position="165"/>
        <end position="174"/>
    </location>
</feature>
<feature type="compositionally biased region" description="Pro residues" evidence="1">
    <location>
        <begin position="421"/>
        <end position="432"/>
    </location>
</feature>
<evidence type="ECO:0000313" key="3">
    <source>
        <dbReference type="Proteomes" id="UP001150217"/>
    </source>
</evidence>
<comment type="caution">
    <text evidence="2">The sequence shown here is derived from an EMBL/GenBank/DDBJ whole genome shotgun (WGS) entry which is preliminary data.</text>
</comment>
<feature type="region of interest" description="Disordered" evidence="1">
    <location>
        <begin position="640"/>
        <end position="678"/>
    </location>
</feature>
<evidence type="ECO:0000256" key="1">
    <source>
        <dbReference type="SAM" id="MobiDB-lite"/>
    </source>
</evidence>
<feature type="region of interest" description="Disordered" evidence="1">
    <location>
        <begin position="580"/>
        <end position="616"/>
    </location>
</feature>
<sequence length="678" mass="76022">MFQTALHSISTVILPRPFFKVTPSKPDPIYYTATAFGTYNLDANISFSNFNVSMTKFGGTSCTPRRSGGSFLTSASTSTGNIARSHRNSTCCCSCSCPYDISSSSLNRKPELQLLTAVASSLLKSPSVRSSTSKAERRHSIVSRNFCSPFKTFKHTHMPSTSQDSQEHTTPDSRRLRRTSKRILSSYSANLDQIASLDSFDSPFEYKSKSQPLEFLQTAKRCSAIFDAESPLSSCSSFDASDNEGTYPSTSAPFPLSSPVFIPSRAQNRTQVYSDVNFSPAFELSPIMEDPNTFEDMDDILAYYSDSPVLGRLNESHTHSEFAFDEGDWEPEVILGFETKLKTNSSDMSVCARRMSFVLKSTDCEDNFSLRGAEANTVRKQYKDLLFPPSLTLTFPTPEMQDISTFPESIPLVTESNQLLPPSPMPQTPPPSTRRSLGRNLSSPLVPPTPMPSLPRCTSCGFGFSFDITSSDDMLHRPIDPCDKCQAQWDRCQKWYGKRGWEVGANENTVKATSPIVDMKKEKVLKRASRRLSRIVEDVFIPDRRSRQSSVKIPSQSTNWSSRRVSFMDRSTQENIGSLLEDVDPSSQDHTNPLSSSALEELETRVQDHSVKTHSKRRINLSPDVVTRKTSVLAKLMALRAFSRSKTEEEKDEPQPKWRRSFLNMDTEKSERRPTSYN</sequence>
<feature type="compositionally biased region" description="Basic and acidic residues" evidence="1">
    <location>
        <begin position="666"/>
        <end position="678"/>
    </location>
</feature>
<feature type="compositionally biased region" description="Polar residues" evidence="1">
    <location>
        <begin position="585"/>
        <end position="598"/>
    </location>
</feature>
<dbReference type="Proteomes" id="UP001150217">
    <property type="component" value="Unassembled WGS sequence"/>
</dbReference>
<organism evidence="2 3">
    <name type="scientific">Lentinula lateritia</name>
    <dbReference type="NCBI Taxonomy" id="40482"/>
    <lineage>
        <taxon>Eukaryota</taxon>
        <taxon>Fungi</taxon>
        <taxon>Dikarya</taxon>
        <taxon>Basidiomycota</taxon>
        <taxon>Agaricomycotina</taxon>
        <taxon>Agaricomycetes</taxon>
        <taxon>Agaricomycetidae</taxon>
        <taxon>Agaricales</taxon>
        <taxon>Marasmiineae</taxon>
        <taxon>Omphalotaceae</taxon>
        <taxon>Lentinula</taxon>
    </lineage>
</organism>
<reference evidence="2" key="1">
    <citation type="submission" date="2022-08" db="EMBL/GenBank/DDBJ databases">
        <title>A Global Phylogenomic Analysis of the Shiitake Genus Lentinula.</title>
        <authorList>
            <consortium name="DOE Joint Genome Institute"/>
            <person name="Sierra-Patev S."/>
            <person name="Min B."/>
            <person name="Naranjo-Ortiz M."/>
            <person name="Looney B."/>
            <person name="Konkel Z."/>
            <person name="Slot J.C."/>
            <person name="Sakamoto Y."/>
            <person name="Steenwyk J.L."/>
            <person name="Rokas A."/>
            <person name="Carro J."/>
            <person name="Camarero S."/>
            <person name="Ferreira P."/>
            <person name="Molpeceres G."/>
            <person name="Ruiz-Duenas F.J."/>
            <person name="Serrano A."/>
            <person name="Henrissat B."/>
            <person name="Drula E."/>
            <person name="Hughes K.W."/>
            <person name="Mata J.L."/>
            <person name="Ishikawa N.K."/>
            <person name="Vargas-Isla R."/>
            <person name="Ushijima S."/>
            <person name="Smith C.A."/>
            <person name="Ahrendt S."/>
            <person name="Andreopoulos W."/>
            <person name="He G."/>
            <person name="Labutti K."/>
            <person name="Lipzen A."/>
            <person name="Ng V."/>
            <person name="Riley R."/>
            <person name="Sandor L."/>
            <person name="Barry K."/>
            <person name="Martinez A.T."/>
            <person name="Xiao Y."/>
            <person name="Gibbons J.G."/>
            <person name="Terashima K."/>
            <person name="Grigoriev I.V."/>
            <person name="Hibbett D.S."/>
        </authorList>
    </citation>
    <scope>NUCLEOTIDE SEQUENCE</scope>
    <source>
        <strain evidence="2">RHP3577 ss4</strain>
    </source>
</reference>
<evidence type="ECO:0000313" key="2">
    <source>
        <dbReference type="EMBL" id="KAJ4479447.1"/>
    </source>
</evidence>
<feature type="region of interest" description="Disordered" evidence="1">
    <location>
        <begin position="416"/>
        <end position="442"/>
    </location>
</feature>
<feature type="compositionally biased region" description="Basic and acidic residues" evidence="1">
    <location>
        <begin position="645"/>
        <end position="656"/>
    </location>
</feature>
<name>A0ABQ8V819_9AGAR</name>
<gene>
    <name evidence="2" type="ORF">C8R41DRAFT_904505</name>
</gene>
<accession>A0ABQ8V819</accession>